<evidence type="ECO:0000256" key="2">
    <source>
        <dbReference type="ARBA" id="ARBA00022737"/>
    </source>
</evidence>
<dbReference type="GO" id="GO:0004792">
    <property type="term" value="F:thiosulfate-cyanide sulfurtransferase activity"/>
    <property type="evidence" value="ECO:0007669"/>
    <property type="project" value="TreeGrafter"/>
</dbReference>
<proteinExistence type="predicted"/>
<feature type="transmembrane region" description="Helical" evidence="3">
    <location>
        <begin position="217"/>
        <end position="237"/>
    </location>
</feature>
<dbReference type="InterPro" id="IPR001763">
    <property type="entry name" value="Rhodanese-like_dom"/>
</dbReference>
<keyword evidence="3" id="KW-0812">Transmembrane</keyword>
<dbReference type="CDD" id="cd01448">
    <property type="entry name" value="TST_Repeat_1"/>
    <property type="match status" value="1"/>
</dbReference>
<dbReference type="AlphaFoldDB" id="A0A382IC26"/>
<dbReference type="PANTHER" id="PTHR11364:SF27">
    <property type="entry name" value="SULFURTRANSFERASE"/>
    <property type="match status" value="1"/>
</dbReference>
<dbReference type="SUPFAM" id="SSF52821">
    <property type="entry name" value="Rhodanese/Cell cycle control phosphatase"/>
    <property type="match status" value="2"/>
</dbReference>
<feature type="domain" description="Rhodanese" evidence="4">
    <location>
        <begin position="11"/>
        <end position="105"/>
    </location>
</feature>
<keyword evidence="2" id="KW-0677">Repeat</keyword>
<dbReference type="GO" id="GO:0005739">
    <property type="term" value="C:mitochondrion"/>
    <property type="evidence" value="ECO:0007669"/>
    <property type="project" value="TreeGrafter"/>
</dbReference>
<evidence type="ECO:0000256" key="3">
    <source>
        <dbReference type="SAM" id="Phobius"/>
    </source>
</evidence>
<reference evidence="5" key="1">
    <citation type="submission" date="2018-05" db="EMBL/GenBank/DDBJ databases">
        <authorList>
            <person name="Lanie J.A."/>
            <person name="Ng W.-L."/>
            <person name="Kazmierczak K.M."/>
            <person name="Andrzejewski T.M."/>
            <person name="Davidsen T.M."/>
            <person name="Wayne K.J."/>
            <person name="Tettelin H."/>
            <person name="Glass J.I."/>
            <person name="Rusch D."/>
            <person name="Podicherti R."/>
            <person name="Tsui H.-C.T."/>
            <person name="Winkler M.E."/>
        </authorList>
    </citation>
    <scope>NUCLEOTIDE SEQUENCE</scope>
</reference>
<keyword evidence="3" id="KW-1133">Transmembrane helix</keyword>
<dbReference type="EMBL" id="UINC01066001">
    <property type="protein sequence ID" value="SVB96241.1"/>
    <property type="molecule type" value="Genomic_DNA"/>
</dbReference>
<gene>
    <name evidence="5" type="ORF">METZ01_LOCUS249095</name>
</gene>
<accession>A0A382IC26</accession>
<feature type="domain" description="Rhodanese" evidence="4">
    <location>
        <begin position="146"/>
        <end position="254"/>
    </location>
</feature>
<protein>
    <recommendedName>
        <fullName evidence="4">Rhodanese domain-containing protein</fullName>
    </recommendedName>
</protein>
<dbReference type="SMART" id="SM00450">
    <property type="entry name" value="RHOD"/>
    <property type="match status" value="2"/>
</dbReference>
<dbReference type="Pfam" id="PF00581">
    <property type="entry name" value="Rhodanese"/>
    <property type="match status" value="2"/>
</dbReference>
<dbReference type="PANTHER" id="PTHR11364">
    <property type="entry name" value="THIOSULFATE SULFERTANSFERASE"/>
    <property type="match status" value="1"/>
</dbReference>
<keyword evidence="3" id="KW-0472">Membrane</keyword>
<dbReference type="InterPro" id="IPR036873">
    <property type="entry name" value="Rhodanese-like_dom_sf"/>
</dbReference>
<evidence type="ECO:0000313" key="5">
    <source>
        <dbReference type="EMBL" id="SVB96241.1"/>
    </source>
</evidence>
<name>A0A382IC26_9ZZZZ</name>
<sequence length="255" mass="29393">MPSTKRSGQNEYSNKHIPGALFWDLDEHSDKDSPFPHMLPNSDYWTRMLWSFGIKNDDHIVVYDFSDVHSACRLCFSLKYFGHQKVSVLDGGMKKWLKENRPTSNETNKDIGKFSYIDKINTKNKYKVSENFDWIKKKEQIDKNIKTNLFTLVDARSRERFEGNAEEPRPNLKKGCIPGSKNIPFQDCIDTGTNTFKKKSELIKIFKENDVDYSKPNVFMCGSGVTACVLGLAYLLITDKNPVIYDGSFSEWGKK</sequence>
<organism evidence="5">
    <name type="scientific">marine metagenome</name>
    <dbReference type="NCBI Taxonomy" id="408172"/>
    <lineage>
        <taxon>unclassified sequences</taxon>
        <taxon>metagenomes</taxon>
        <taxon>ecological metagenomes</taxon>
    </lineage>
</organism>
<dbReference type="PROSITE" id="PS50206">
    <property type="entry name" value="RHODANESE_3"/>
    <property type="match status" value="2"/>
</dbReference>
<evidence type="ECO:0000259" key="4">
    <source>
        <dbReference type="PROSITE" id="PS50206"/>
    </source>
</evidence>
<dbReference type="CDD" id="cd01449">
    <property type="entry name" value="TST_Repeat_2"/>
    <property type="match status" value="1"/>
</dbReference>
<dbReference type="Gene3D" id="3.40.250.10">
    <property type="entry name" value="Rhodanese-like domain"/>
    <property type="match status" value="2"/>
</dbReference>
<evidence type="ECO:0000256" key="1">
    <source>
        <dbReference type="ARBA" id="ARBA00022679"/>
    </source>
</evidence>
<dbReference type="InterPro" id="IPR045078">
    <property type="entry name" value="TST/MPST-like"/>
</dbReference>
<keyword evidence="1" id="KW-0808">Transferase</keyword>